<dbReference type="Gene3D" id="3.30.1360.40">
    <property type="match status" value="1"/>
</dbReference>
<evidence type="ECO:0000259" key="4">
    <source>
        <dbReference type="SMART" id="SM00796"/>
    </source>
</evidence>
<reference evidence="5 6" key="1">
    <citation type="submission" date="2016-07" db="EMBL/GenBank/DDBJ databases">
        <title>Genome analysis of Flavihumibacter stibioxidans YS-17.</title>
        <authorList>
            <person name="Shi K."/>
            <person name="Han Y."/>
            <person name="Wang G."/>
        </authorList>
    </citation>
    <scope>NUCLEOTIDE SEQUENCE [LARGE SCALE GENOMIC DNA]</scope>
    <source>
        <strain evidence="5 6">YS-17</strain>
    </source>
</reference>
<keyword evidence="3" id="KW-0067">ATP-binding</keyword>
<comment type="caution">
    <text evidence="5">The sequence shown here is derived from an EMBL/GenBank/DDBJ whole genome shotgun (WGS) entry which is preliminary data.</text>
</comment>
<dbReference type="InterPro" id="IPR003833">
    <property type="entry name" value="CT_C_D"/>
</dbReference>
<dbReference type="Proteomes" id="UP000765802">
    <property type="component" value="Unassembled WGS sequence"/>
</dbReference>
<dbReference type="InterPro" id="IPR010016">
    <property type="entry name" value="PxpB"/>
</dbReference>
<dbReference type="NCBIfam" id="TIGR00370">
    <property type="entry name" value="5-oxoprolinase subunit PxpB"/>
    <property type="match status" value="1"/>
</dbReference>
<dbReference type="RefSeq" id="WP_187258174.1">
    <property type="nucleotide sequence ID" value="NZ_JBHULF010000019.1"/>
</dbReference>
<evidence type="ECO:0000256" key="2">
    <source>
        <dbReference type="ARBA" id="ARBA00022801"/>
    </source>
</evidence>
<dbReference type="InterPro" id="IPR029000">
    <property type="entry name" value="Cyclophilin-like_dom_sf"/>
</dbReference>
<dbReference type="Gene3D" id="2.40.100.10">
    <property type="entry name" value="Cyclophilin-like"/>
    <property type="match status" value="1"/>
</dbReference>
<proteinExistence type="predicted"/>
<name>A0ABR7MD27_9BACT</name>
<dbReference type="SUPFAM" id="SSF50891">
    <property type="entry name" value="Cyclophilin-like"/>
    <property type="match status" value="1"/>
</dbReference>
<sequence>MTIHRSPVFPLSESAITIEYGNEISVKRHRELMALMQAISQHTFPGFRDVSIAFNSLTVFFDPWEVYQHTQSSPLEFVTTWLQNLASIITSTSIVSGKEHLIPVCYDPSYGPDLATLAAYQGLDTEEVIRLHTSQVYYVFMVGFSPGFPYLGILPDALDTPRKASPALSVPAGSVGIAGKQTGIYPFNTPGGWNIIGRTPMKLFNIGDTNPCLLKAGDTVRFTRIDRQTFLYLNQYEDS</sequence>
<feature type="domain" description="Carboxyltransferase" evidence="4">
    <location>
        <begin position="1"/>
        <end position="214"/>
    </location>
</feature>
<keyword evidence="2" id="KW-0378">Hydrolase</keyword>
<dbReference type="PANTHER" id="PTHR34698:SF2">
    <property type="entry name" value="5-OXOPROLINASE SUBUNIT B"/>
    <property type="match status" value="1"/>
</dbReference>
<dbReference type="EMBL" id="MBUA01000029">
    <property type="protein sequence ID" value="MBC6492866.1"/>
    <property type="molecule type" value="Genomic_DNA"/>
</dbReference>
<gene>
    <name evidence="5" type="ORF">BC349_17550</name>
</gene>
<dbReference type="Pfam" id="PF02682">
    <property type="entry name" value="CT_C_D"/>
    <property type="match status" value="1"/>
</dbReference>
<keyword evidence="6" id="KW-1185">Reference proteome</keyword>
<evidence type="ECO:0000256" key="1">
    <source>
        <dbReference type="ARBA" id="ARBA00022741"/>
    </source>
</evidence>
<organism evidence="5 6">
    <name type="scientific">Flavihumibacter stibioxidans</name>
    <dbReference type="NCBI Taxonomy" id="1834163"/>
    <lineage>
        <taxon>Bacteria</taxon>
        <taxon>Pseudomonadati</taxon>
        <taxon>Bacteroidota</taxon>
        <taxon>Chitinophagia</taxon>
        <taxon>Chitinophagales</taxon>
        <taxon>Chitinophagaceae</taxon>
        <taxon>Flavihumibacter</taxon>
    </lineage>
</organism>
<dbReference type="PANTHER" id="PTHR34698">
    <property type="entry name" value="5-OXOPROLINASE SUBUNIT B"/>
    <property type="match status" value="1"/>
</dbReference>
<keyword evidence="1" id="KW-0547">Nucleotide-binding</keyword>
<accession>A0ABR7MD27</accession>
<evidence type="ECO:0000256" key="3">
    <source>
        <dbReference type="ARBA" id="ARBA00022840"/>
    </source>
</evidence>
<evidence type="ECO:0000313" key="5">
    <source>
        <dbReference type="EMBL" id="MBC6492866.1"/>
    </source>
</evidence>
<dbReference type="SMART" id="SM00796">
    <property type="entry name" value="AHS1"/>
    <property type="match status" value="1"/>
</dbReference>
<protein>
    <recommendedName>
        <fullName evidence="4">Carboxyltransferase domain-containing protein</fullName>
    </recommendedName>
</protein>
<evidence type="ECO:0000313" key="6">
    <source>
        <dbReference type="Proteomes" id="UP000765802"/>
    </source>
</evidence>
<dbReference type="SUPFAM" id="SSF160467">
    <property type="entry name" value="PH0987 N-terminal domain-like"/>
    <property type="match status" value="1"/>
</dbReference>